<organism evidence="1 2">
    <name type="scientific">Tanacetum coccineum</name>
    <dbReference type="NCBI Taxonomy" id="301880"/>
    <lineage>
        <taxon>Eukaryota</taxon>
        <taxon>Viridiplantae</taxon>
        <taxon>Streptophyta</taxon>
        <taxon>Embryophyta</taxon>
        <taxon>Tracheophyta</taxon>
        <taxon>Spermatophyta</taxon>
        <taxon>Magnoliopsida</taxon>
        <taxon>eudicotyledons</taxon>
        <taxon>Gunneridae</taxon>
        <taxon>Pentapetalae</taxon>
        <taxon>asterids</taxon>
        <taxon>campanulids</taxon>
        <taxon>Asterales</taxon>
        <taxon>Asteraceae</taxon>
        <taxon>Asteroideae</taxon>
        <taxon>Anthemideae</taxon>
        <taxon>Anthemidinae</taxon>
        <taxon>Tanacetum</taxon>
    </lineage>
</organism>
<accession>A0ABQ4Y0P2</accession>
<comment type="caution">
    <text evidence="1">The sequence shown here is derived from an EMBL/GenBank/DDBJ whole genome shotgun (WGS) entry which is preliminary data.</text>
</comment>
<dbReference type="Proteomes" id="UP001151760">
    <property type="component" value="Unassembled WGS sequence"/>
</dbReference>
<dbReference type="EMBL" id="BQNB010009946">
    <property type="protein sequence ID" value="GJS70615.1"/>
    <property type="molecule type" value="Genomic_DNA"/>
</dbReference>
<name>A0ABQ4Y0P2_9ASTR</name>
<sequence length="239" mass="27580">MIGACVSLRFNVLNAWMHSSEKLNGYGNLEITSIFALSTSIPEPKTLCQRMIPSFTMKWHFSQFNTRDLKISRKSIKETVVFVPSQSFEHLIDKRKWKVVFPDCVVQLTIVDTHAPTGDYSLWDKFFLLIIHHGHPSFLWNNLDRAYPGTVRDRIDQPDIKEFYELLFYNFFDIGVNSSSGLDAWFKFFFHEDFVGTKGRVDSLNVSDTPSDRPFVISKNLKESIFSLVDNAEEMTTGS</sequence>
<evidence type="ECO:0000313" key="1">
    <source>
        <dbReference type="EMBL" id="GJS70615.1"/>
    </source>
</evidence>
<evidence type="ECO:0000313" key="2">
    <source>
        <dbReference type="Proteomes" id="UP001151760"/>
    </source>
</evidence>
<proteinExistence type="predicted"/>
<protein>
    <submittedName>
        <fullName evidence="1">Uncharacterized protein</fullName>
    </submittedName>
</protein>
<keyword evidence="2" id="KW-1185">Reference proteome</keyword>
<gene>
    <name evidence="1" type="ORF">Tco_0703456</name>
</gene>
<reference evidence="1" key="1">
    <citation type="journal article" date="2022" name="Int. J. Mol. Sci.">
        <title>Draft Genome of Tanacetum Coccineum: Genomic Comparison of Closely Related Tanacetum-Family Plants.</title>
        <authorList>
            <person name="Yamashiro T."/>
            <person name="Shiraishi A."/>
            <person name="Nakayama K."/>
            <person name="Satake H."/>
        </authorList>
    </citation>
    <scope>NUCLEOTIDE SEQUENCE</scope>
</reference>
<reference evidence="1" key="2">
    <citation type="submission" date="2022-01" db="EMBL/GenBank/DDBJ databases">
        <authorList>
            <person name="Yamashiro T."/>
            <person name="Shiraishi A."/>
            <person name="Satake H."/>
            <person name="Nakayama K."/>
        </authorList>
    </citation>
    <scope>NUCLEOTIDE SEQUENCE</scope>
</reference>